<dbReference type="SUPFAM" id="SSF102110">
    <property type="entry name" value="(2r)-phospho-3-sulfolactate synthase ComA"/>
    <property type="match status" value="1"/>
</dbReference>
<organism evidence="2 3">
    <name type="scientific">Paenibacillus chungangensis</name>
    <dbReference type="NCBI Taxonomy" id="696535"/>
    <lineage>
        <taxon>Bacteria</taxon>
        <taxon>Bacillati</taxon>
        <taxon>Bacillota</taxon>
        <taxon>Bacilli</taxon>
        <taxon>Bacillales</taxon>
        <taxon>Paenibacillaceae</taxon>
        <taxon>Paenibacillus</taxon>
    </lineage>
</organism>
<evidence type="ECO:0000313" key="3">
    <source>
        <dbReference type="Proteomes" id="UP001596989"/>
    </source>
</evidence>
<dbReference type="Gene3D" id="3.20.20.70">
    <property type="entry name" value="Aldolase class I"/>
    <property type="match status" value="1"/>
</dbReference>
<dbReference type="Proteomes" id="UP001596989">
    <property type="component" value="Unassembled WGS sequence"/>
</dbReference>
<reference evidence="3" key="1">
    <citation type="journal article" date="2019" name="Int. J. Syst. Evol. Microbiol.">
        <title>The Global Catalogue of Microorganisms (GCM) 10K type strain sequencing project: providing services to taxonomists for standard genome sequencing and annotation.</title>
        <authorList>
            <consortium name="The Broad Institute Genomics Platform"/>
            <consortium name="The Broad Institute Genome Sequencing Center for Infectious Disease"/>
            <person name="Wu L."/>
            <person name="Ma J."/>
        </authorList>
    </citation>
    <scope>NUCLEOTIDE SEQUENCE [LARGE SCALE GENOMIC DNA]</scope>
    <source>
        <strain evidence="3">CCUG 59129</strain>
    </source>
</reference>
<dbReference type="InterPro" id="IPR013785">
    <property type="entry name" value="Aldolase_TIM"/>
</dbReference>
<keyword evidence="2" id="KW-0456">Lyase</keyword>
<comment type="similarity">
    <text evidence="1">Belongs to the phosphosulfolactate synthase family.</text>
</comment>
<dbReference type="InterPro" id="IPR036112">
    <property type="entry name" value="ComA_synth_sf"/>
</dbReference>
<accession>A0ABW3HMJ5</accession>
<name>A0ABW3HMJ5_9BACL</name>
<proteinExistence type="inferred from homology"/>
<dbReference type="EMBL" id="JBHTJZ010000005">
    <property type="protein sequence ID" value="MFD0958700.1"/>
    <property type="molecule type" value="Genomic_DNA"/>
</dbReference>
<keyword evidence="3" id="KW-1185">Reference proteome</keyword>
<evidence type="ECO:0000256" key="1">
    <source>
        <dbReference type="ARBA" id="ARBA00010424"/>
    </source>
</evidence>
<dbReference type="Pfam" id="PF02679">
    <property type="entry name" value="ComA"/>
    <property type="match status" value="1"/>
</dbReference>
<dbReference type="RefSeq" id="WP_377562512.1">
    <property type="nucleotide sequence ID" value="NZ_JBHTJZ010000005.1"/>
</dbReference>
<sequence>MENALMGIGAWQQELLDPGGLRENGRKKGLGKTMIIDKGLGLSAFRDLLEVSGRHIDMVKLAFGTAVLYEPDVVRQKLNLAAKQGIIVMPGGTLLETAIVQGAAEPLMDKLCAIGFTGIEVSDGTIFLDRLRRTSLIKQGVQRGLFVVTEYGKKIAGSSIDADELAFTAECDLRAGAQLVAVEARESGTNIGLYDEQGHCRQDLLETIKGAIGEMEPLLWEAPLKHQQAELLSAFGAGVHLGNVAPGDALALEAMRRGLRADTFRLARGSAVYENGCEYMI</sequence>
<dbReference type="EC" id="4.4.1.19" evidence="2"/>
<dbReference type="InterPro" id="IPR003830">
    <property type="entry name" value="ComA_synth"/>
</dbReference>
<protein>
    <submittedName>
        <fullName evidence="2">Phosphosulfolactate synthase</fullName>
        <ecNumber evidence="2">4.4.1.19</ecNumber>
    </submittedName>
</protein>
<dbReference type="GO" id="GO:0043817">
    <property type="term" value="F:phosphosulfolactate synthase activity"/>
    <property type="evidence" value="ECO:0007669"/>
    <property type="project" value="UniProtKB-EC"/>
</dbReference>
<evidence type="ECO:0000313" key="2">
    <source>
        <dbReference type="EMBL" id="MFD0958700.1"/>
    </source>
</evidence>
<comment type="caution">
    <text evidence="2">The sequence shown here is derived from an EMBL/GenBank/DDBJ whole genome shotgun (WGS) entry which is preliminary data.</text>
</comment>
<gene>
    <name evidence="2" type="ORF">ACFQ2I_04790</name>
</gene>